<evidence type="ECO:0000313" key="2">
    <source>
        <dbReference type="EMBL" id="QUC23918.1"/>
    </source>
</evidence>
<dbReference type="EMBL" id="CP072759">
    <property type="protein sequence ID" value="QUC23918.1"/>
    <property type="molecule type" value="Genomic_DNA"/>
</dbReference>
<sequence>MCSAGAPWRAETRRDETSVYVFRVAAAQHWGSRIRAEAAGGTTVDRLWTGREQAEQLKWTVGLEQWGCPTYSAPLLSSSSSSSPSSSSPSPSPQAHAPVM</sequence>
<name>A0A8E5HZ13_USTVR</name>
<evidence type="ECO:0000256" key="1">
    <source>
        <dbReference type="SAM" id="MobiDB-lite"/>
    </source>
</evidence>
<dbReference type="AlphaFoldDB" id="A0A8E5HZ13"/>
<keyword evidence="3" id="KW-1185">Reference proteome</keyword>
<feature type="compositionally biased region" description="Low complexity" evidence="1">
    <location>
        <begin position="77"/>
        <end position="89"/>
    </location>
</feature>
<feature type="region of interest" description="Disordered" evidence="1">
    <location>
        <begin position="75"/>
        <end position="100"/>
    </location>
</feature>
<evidence type="ECO:0000313" key="3">
    <source>
        <dbReference type="Proteomes" id="UP000027002"/>
    </source>
</evidence>
<reference evidence="2" key="1">
    <citation type="submission" date="2020-03" db="EMBL/GenBank/DDBJ databases">
        <title>A mixture of massive structural variations and highly conserved coding sequences in Ustilaginoidea virens genome.</title>
        <authorList>
            <person name="Zhang K."/>
            <person name="Zhao Z."/>
            <person name="Zhang Z."/>
            <person name="Li Y."/>
            <person name="Hsiang T."/>
            <person name="Sun W."/>
        </authorList>
    </citation>
    <scope>NUCLEOTIDE SEQUENCE</scope>
    <source>
        <strain evidence="2">UV-8b</strain>
    </source>
</reference>
<gene>
    <name evidence="2" type="ORF">UV8b_08159</name>
</gene>
<proteinExistence type="predicted"/>
<protein>
    <submittedName>
        <fullName evidence="2">Uncharacterized protein</fullName>
    </submittedName>
</protein>
<dbReference type="Proteomes" id="UP000027002">
    <property type="component" value="Chromosome 7"/>
</dbReference>
<organism evidence="2 3">
    <name type="scientific">Ustilaginoidea virens</name>
    <name type="common">Rice false smut fungus</name>
    <name type="synonym">Villosiclava virens</name>
    <dbReference type="NCBI Taxonomy" id="1159556"/>
    <lineage>
        <taxon>Eukaryota</taxon>
        <taxon>Fungi</taxon>
        <taxon>Dikarya</taxon>
        <taxon>Ascomycota</taxon>
        <taxon>Pezizomycotina</taxon>
        <taxon>Sordariomycetes</taxon>
        <taxon>Hypocreomycetidae</taxon>
        <taxon>Hypocreales</taxon>
        <taxon>Clavicipitaceae</taxon>
        <taxon>Ustilaginoidea</taxon>
    </lineage>
</organism>
<dbReference type="RefSeq" id="XP_043001591.1">
    <property type="nucleotide sequence ID" value="XM_043145656.1"/>
</dbReference>
<dbReference type="GeneID" id="66068936"/>
<accession>A0A8E5HZ13</accession>
<dbReference type="KEGG" id="uvi:66068936"/>